<dbReference type="eggNOG" id="KOG4732">
    <property type="taxonomic scope" value="Eukaryota"/>
</dbReference>
<keyword evidence="11" id="KW-1185">Reference proteome</keyword>
<dbReference type="InterPro" id="IPR016024">
    <property type="entry name" value="ARM-type_fold"/>
</dbReference>
<evidence type="ECO:0000256" key="4">
    <source>
        <dbReference type="ARBA" id="ARBA00023242"/>
    </source>
</evidence>
<dbReference type="Proteomes" id="UP000008311">
    <property type="component" value="Unassembled WGS sequence"/>
</dbReference>
<dbReference type="InParanoid" id="B9SR11"/>
<evidence type="ECO:0000256" key="1">
    <source>
        <dbReference type="ARBA" id="ARBA00004123"/>
    </source>
</evidence>
<evidence type="ECO:0000259" key="7">
    <source>
        <dbReference type="Pfam" id="PF08620"/>
    </source>
</evidence>
<feature type="region of interest" description="Disordered" evidence="6">
    <location>
        <begin position="1"/>
        <end position="28"/>
    </location>
</feature>
<dbReference type="Pfam" id="PF08620">
    <property type="entry name" value="RPAP1_C"/>
    <property type="match status" value="1"/>
</dbReference>
<feature type="compositionally biased region" description="Basic and acidic residues" evidence="6">
    <location>
        <begin position="1"/>
        <end position="16"/>
    </location>
</feature>
<feature type="non-terminal residue" evidence="10">
    <location>
        <position position="1552"/>
    </location>
</feature>
<feature type="region of interest" description="Disordered" evidence="6">
    <location>
        <begin position="140"/>
        <end position="161"/>
    </location>
</feature>
<feature type="coiled-coil region" evidence="5">
    <location>
        <begin position="161"/>
        <end position="188"/>
    </location>
</feature>
<sequence>MEKKKKSTSERNDPKQKQKTFGTNTLRVNGDDCSRLIGSIIEKGISENLQNNKPLDPPKVTVLPFPVARHRSHGPHYGCCVSSKSTANDSKEGDADDRHNDSTELGPISAFANPVERKQKKGLDLSQWRKLVLNNNASEIDKMETNRPQTEGGSTESMSSNDVANTQLEEMEKTYSALREMLSKREKKASNIVSSSSLNNLGNEQKFTSLESEIDAENRARLNSMSAQEIVQAQAELMEKMNPALINLLKKRGQEKLKQPNLSRSDEVINGELSTTLSESNSIKTSNLSLHVGSDRSDMMTVNTLTATKNEPNNDLVQDLGPGNGNLWNRWSERVEAVRRLRFSLEGSVIADESETGDITIDDKDGVVTASERDFLRTEGDPAAAGYTIREAVQLTRSVIPGQRALALHLLASVLDKAMHNIQQNQVGCTRKNANLIENLIDWEAIWAYALGPEPELVLSLRMCLDDNHNSVVLACVRAIQCALNFDLNESFSDILEKIAVYNNDIFTAPVFRSKPEIDGGFLRGGFWKYNAKPSNVVSFTENFFEDENEGKYTIQDDIVVASQDFAAGLIRMGVLPRMRYLLEAETNLALEESIISVLIAIARHSPTGANAIMKCQGLIYTIVQKFTMGDTIEINPSKIKSVTLLKVLAQSDKKNCLEFTKNGFFQAMTQHLFQYTSSLNHWIKSGKENCKLSSALMVEQLRFWRSCINYGFCISYFSDTFPALCLWLNPPTFEKLQENNVLTEFMSISREAYLVLEALARKLPSLYSQKQQTNQVSDFAGDELETWSWGFVTPMVDLALKWIALKNDPYVSNHTQREKGIRSGFIFRDLFDSSLLWVFSAVVHMLSTLLERVNPVENMTHEGHGRHVPWLPEFVPKVGLEIIKNQLFRTNGAEEEDFNDDGTFVEELCCLRKQSKYESSLAAVCCLHGLLRAITSIDNLISLANNDICTSPSPGYNFSREGRILEDGILKNSLVEWRCVLDVFMKLMESEWHLVQSIEVFGRGGPAPGVGLGWGASGGGFWSLSVLVVQTDANLLIYMLDIFHMVSSTELPTGEEMAAAMHRVNSVLGACLTFGPRDRLVMVKALDILLHVSVLKYLGSCIQHYLKVNKRMKPFNWEYKEEDYLLFSEILASHFKNRWLSVKKKLKAMDENNSSSNKTFKKGSISLETIHEDFETSDMTSQDCSCSLTKEWAHQRLPLPMHWFLTPISTMSDNKHTGTQSASNISILARNPNDTVEVAKGGLFFVLALEAMSSFLSSEIHCAICRVPLVWKFHSLSVILLAGMDVLEDNKSRDVYEALQDIYGQLLDEARFNGNPKYMLDENVKLLPDKSIVELLRFQSEIHESYSTFLETLVEQFAAVSYGDLIFGRQVSLYLHRCNEAAMRLYAWNALSNARVFEILPPLDKCIAEADGYLEPIEDNEDILEAYVKSWISGALDKSAARGSMALHLVLHHLSSFIFLIHSHDKISLRNKLVKSLLLDCSQKQKHRVMMLELIQYSKPSTSQSPVEGLSLRNNNSTEKRFEVLVEACERDSSLLAEVENLRSAFVKKLN</sequence>
<evidence type="ECO:0000256" key="5">
    <source>
        <dbReference type="SAM" id="Coils"/>
    </source>
</evidence>
<keyword evidence="4" id="KW-0539">Nucleus</keyword>
<keyword evidence="5" id="KW-0175">Coiled coil</keyword>
<dbReference type="Pfam" id="PF08621">
    <property type="entry name" value="RPAP1_N"/>
    <property type="match status" value="1"/>
</dbReference>
<evidence type="ECO:0000256" key="3">
    <source>
        <dbReference type="ARBA" id="ARBA00023163"/>
    </source>
</evidence>
<name>B9SR11_RICCO</name>
<dbReference type="FunCoup" id="B9SR11">
    <property type="interactions" value="2172"/>
</dbReference>
<dbReference type="STRING" id="3988.B9SR11"/>
<feature type="domain" description="RPAP1 C-terminal" evidence="7">
    <location>
        <begin position="341"/>
        <end position="418"/>
    </location>
</feature>
<dbReference type="Pfam" id="PF25766">
    <property type="entry name" value="TPR_RPAP1"/>
    <property type="match status" value="1"/>
</dbReference>
<dbReference type="InterPro" id="IPR013930">
    <property type="entry name" value="RPAP1_N"/>
</dbReference>
<dbReference type="PANTHER" id="PTHR47605">
    <property type="entry name" value="TRANSCRIPTIONAL ELONGATION REGULATOR MINIYO"/>
    <property type="match status" value="1"/>
</dbReference>
<feature type="compositionally biased region" description="Polar residues" evidence="6">
    <location>
        <begin position="146"/>
        <end position="161"/>
    </location>
</feature>
<dbReference type="SUPFAM" id="SSF48371">
    <property type="entry name" value="ARM repeat"/>
    <property type="match status" value="1"/>
</dbReference>
<dbReference type="PANTHER" id="PTHR47605:SF2">
    <property type="entry name" value="TRANSCRIPTIONAL ELONGATION REGULATOR MINIYO"/>
    <property type="match status" value="1"/>
</dbReference>
<gene>
    <name evidence="10" type="ORF">RCOM_0616280</name>
</gene>
<dbReference type="EMBL" id="EQ974092">
    <property type="protein sequence ID" value="EEF33972.1"/>
    <property type="molecule type" value="Genomic_DNA"/>
</dbReference>
<evidence type="ECO:0000256" key="6">
    <source>
        <dbReference type="SAM" id="MobiDB-lite"/>
    </source>
</evidence>
<evidence type="ECO:0000256" key="2">
    <source>
        <dbReference type="ARBA" id="ARBA00009953"/>
    </source>
</evidence>
<evidence type="ECO:0000313" key="11">
    <source>
        <dbReference type="Proteomes" id="UP000008311"/>
    </source>
</evidence>
<accession>B9SR11</accession>
<evidence type="ECO:0000259" key="8">
    <source>
        <dbReference type="Pfam" id="PF08621"/>
    </source>
</evidence>
<organism evidence="10 11">
    <name type="scientific">Ricinus communis</name>
    <name type="common">Castor bean</name>
    <dbReference type="NCBI Taxonomy" id="3988"/>
    <lineage>
        <taxon>Eukaryota</taxon>
        <taxon>Viridiplantae</taxon>
        <taxon>Streptophyta</taxon>
        <taxon>Embryophyta</taxon>
        <taxon>Tracheophyta</taxon>
        <taxon>Spermatophyta</taxon>
        <taxon>Magnoliopsida</taxon>
        <taxon>eudicotyledons</taxon>
        <taxon>Gunneridae</taxon>
        <taxon>Pentapetalae</taxon>
        <taxon>rosids</taxon>
        <taxon>fabids</taxon>
        <taxon>Malpighiales</taxon>
        <taxon>Euphorbiaceae</taxon>
        <taxon>Acalyphoideae</taxon>
        <taxon>Acalypheae</taxon>
        <taxon>Ricinus</taxon>
    </lineage>
</organism>
<proteinExistence type="inferred from homology"/>
<keyword evidence="3" id="KW-0804">Transcription</keyword>
<dbReference type="InterPro" id="IPR057989">
    <property type="entry name" value="TPR_RPAP1/MINIYO-like"/>
</dbReference>
<reference evidence="11" key="1">
    <citation type="journal article" date="2010" name="Nat. Biotechnol.">
        <title>Draft genome sequence of the oilseed species Ricinus communis.</title>
        <authorList>
            <person name="Chan A.P."/>
            <person name="Crabtree J."/>
            <person name="Zhao Q."/>
            <person name="Lorenzi H."/>
            <person name="Orvis J."/>
            <person name="Puiu D."/>
            <person name="Melake-Berhan A."/>
            <person name="Jones K.M."/>
            <person name="Redman J."/>
            <person name="Chen G."/>
            <person name="Cahoon E.B."/>
            <person name="Gedil M."/>
            <person name="Stanke M."/>
            <person name="Haas B.J."/>
            <person name="Wortman J.R."/>
            <person name="Fraser-Liggett C.M."/>
            <person name="Ravel J."/>
            <person name="Rabinowicz P.D."/>
        </authorList>
    </citation>
    <scope>NUCLEOTIDE SEQUENCE [LARGE SCALE GENOMIC DNA]</scope>
    <source>
        <strain evidence="11">cv. Hale</strain>
    </source>
</reference>
<feature type="domain" description="RPAP1 N-terminal" evidence="8">
    <location>
        <begin position="213"/>
        <end position="256"/>
    </location>
</feature>
<dbReference type="GO" id="GO:0005634">
    <property type="term" value="C:nucleus"/>
    <property type="evidence" value="ECO:0000318"/>
    <property type="project" value="GO_Central"/>
</dbReference>
<comment type="subcellular location">
    <subcellularLocation>
        <location evidence="1">Nucleus</location>
    </subcellularLocation>
</comment>
<dbReference type="GO" id="GO:0030154">
    <property type="term" value="P:cell differentiation"/>
    <property type="evidence" value="ECO:0000318"/>
    <property type="project" value="GO_Central"/>
</dbReference>
<feature type="compositionally biased region" description="Basic and acidic residues" evidence="6">
    <location>
        <begin position="89"/>
        <end position="102"/>
    </location>
</feature>
<feature type="region of interest" description="Disordered" evidence="6">
    <location>
        <begin position="81"/>
        <end position="119"/>
    </location>
</feature>
<dbReference type="InterPro" id="IPR055326">
    <property type="entry name" value="MINIYO"/>
</dbReference>
<evidence type="ECO:0000313" key="10">
    <source>
        <dbReference type="EMBL" id="EEF33972.1"/>
    </source>
</evidence>
<protein>
    <submittedName>
        <fullName evidence="10">Uncharacterized protein</fullName>
    </submittedName>
</protein>
<dbReference type="InterPro" id="IPR013929">
    <property type="entry name" value="RPAP1_C"/>
</dbReference>
<comment type="similarity">
    <text evidence="2">Belongs to the RPAP1 family.</text>
</comment>
<evidence type="ECO:0000259" key="9">
    <source>
        <dbReference type="Pfam" id="PF25766"/>
    </source>
</evidence>
<feature type="domain" description="RPAP1/MINIYO-like TPR repeats" evidence="9">
    <location>
        <begin position="1324"/>
        <end position="1461"/>
    </location>
</feature>